<feature type="region of interest" description="Disordered" evidence="1">
    <location>
        <begin position="97"/>
        <end position="116"/>
    </location>
</feature>
<evidence type="ECO:0000313" key="2">
    <source>
        <dbReference type="EMBL" id="MEQ2212327.1"/>
    </source>
</evidence>
<comment type="caution">
    <text evidence="2">The sequence shown here is derived from an EMBL/GenBank/DDBJ whole genome shotgun (WGS) entry which is preliminary data.</text>
</comment>
<sequence>MGPWATRNRKKLKDIQKNVHGQLNGKKLLIPNGVIPFCWGGTFQRENTRMELTITGQTLGEAYTNHAPSYESPLLSRPYCAEGITSREACMYGGMEAQSGSGAADKDDRTSSPSVNCNMWATMQPYSRYSMEGVPYQPFTPHFPNSAPVHPVLPQPASSMLSRPQADLGVYNSTMVQRSLPVIPQSSSSSSGSPVLNGSRDTISHSPLYHKKPGSPLQPLKEYSACSTQGMIPIRDSSYQYQVGLSSAGSHWTDS</sequence>
<feature type="region of interest" description="Disordered" evidence="1">
    <location>
        <begin position="182"/>
        <end position="216"/>
    </location>
</feature>
<protein>
    <submittedName>
        <fullName evidence="2">Uncharacterized protein</fullName>
    </submittedName>
</protein>
<keyword evidence="3" id="KW-1185">Reference proteome</keyword>
<reference evidence="2 3" key="1">
    <citation type="submission" date="2021-06" db="EMBL/GenBank/DDBJ databases">
        <authorList>
            <person name="Palmer J.M."/>
        </authorList>
    </citation>
    <scope>NUCLEOTIDE SEQUENCE [LARGE SCALE GENOMIC DNA]</scope>
    <source>
        <strain evidence="2 3">XC_2019</strain>
        <tissue evidence="2">Muscle</tissue>
    </source>
</reference>
<accession>A0ABV0RVL4</accession>
<evidence type="ECO:0000256" key="1">
    <source>
        <dbReference type="SAM" id="MobiDB-lite"/>
    </source>
</evidence>
<evidence type="ECO:0000313" key="3">
    <source>
        <dbReference type="Proteomes" id="UP001434883"/>
    </source>
</evidence>
<name>A0ABV0RVL4_9TELE</name>
<proteinExistence type="predicted"/>
<dbReference type="EMBL" id="JAHRIN010059658">
    <property type="protein sequence ID" value="MEQ2212327.1"/>
    <property type="molecule type" value="Genomic_DNA"/>
</dbReference>
<organism evidence="2 3">
    <name type="scientific">Xenoophorus captivus</name>
    <dbReference type="NCBI Taxonomy" id="1517983"/>
    <lineage>
        <taxon>Eukaryota</taxon>
        <taxon>Metazoa</taxon>
        <taxon>Chordata</taxon>
        <taxon>Craniata</taxon>
        <taxon>Vertebrata</taxon>
        <taxon>Euteleostomi</taxon>
        <taxon>Actinopterygii</taxon>
        <taxon>Neopterygii</taxon>
        <taxon>Teleostei</taxon>
        <taxon>Neoteleostei</taxon>
        <taxon>Acanthomorphata</taxon>
        <taxon>Ovalentaria</taxon>
        <taxon>Atherinomorphae</taxon>
        <taxon>Cyprinodontiformes</taxon>
        <taxon>Goodeidae</taxon>
        <taxon>Xenoophorus</taxon>
    </lineage>
</organism>
<gene>
    <name evidence="2" type="ORF">XENOCAPTIV_029317</name>
</gene>
<feature type="compositionally biased region" description="Polar residues" evidence="1">
    <location>
        <begin position="194"/>
        <end position="205"/>
    </location>
</feature>
<dbReference type="Proteomes" id="UP001434883">
    <property type="component" value="Unassembled WGS sequence"/>
</dbReference>